<dbReference type="GO" id="GO:0004725">
    <property type="term" value="F:protein tyrosine phosphatase activity"/>
    <property type="evidence" value="ECO:0007669"/>
    <property type="project" value="UniProtKB-EC"/>
</dbReference>
<reference evidence="5" key="1">
    <citation type="submission" date="2018-03" db="EMBL/GenBank/DDBJ databases">
        <authorList>
            <person name="Zecchin S."/>
        </authorList>
    </citation>
    <scope>NUCLEOTIDE SEQUENCE [LARGE SCALE GENOMIC DNA]</scope>
</reference>
<dbReference type="PANTHER" id="PTHR11717">
    <property type="entry name" value="LOW MOLECULAR WEIGHT PROTEIN TYROSINE PHOSPHATASE"/>
    <property type="match status" value="1"/>
</dbReference>
<evidence type="ECO:0000259" key="3">
    <source>
        <dbReference type="SMART" id="SM00226"/>
    </source>
</evidence>
<dbReference type="EMBL" id="OUUY01000097">
    <property type="protein sequence ID" value="SPQ01318.1"/>
    <property type="molecule type" value="Genomic_DNA"/>
</dbReference>
<dbReference type="InterPro" id="IPR023485">
    <property type="entry name" value="Ptyr_pPase"/>
</dbReference>
<evidence type="ECO:0000313" key="5">
    <source>
        <dbReference type="Proteomes" id="UP000245125"/>
    </source>
</evidence>
<evidence type="ECO:0000313" key="4">
    <source>
        <dbReference type="EMBL" id="SPQ01318.1"/>
    </source>
</evidence>
<proteinExistence type="predicted"/>
<accession>A0A2U3QIW2</accession>
<comment type="catalytic activity">
    <reaction evidence="2">
        <text>O-phospho-L-tyrosyl-[protein] + H2O = L-tyrosyl-[protein] + phosphate</text>
        <dbReference type="Rhea" id="RHEA:10684"/>
        <dbReference type="Rhea" id="RHEA-COMP:10136"/>
        <dbReference type="Rhea" id="RHEA-COMP:20101"/>
        <dbReference type="ChEBI" id="CHEBI:15377"/>
        <dbReference type="ChEBI" id="CHEBI:43474"/>
        <dbReference type="ChEBI" id="CHEBI:46858"/>
        <dbReference type="ChEBI" id="CHEBI:61978"/>
        <dbReference type="EC" id="3.1.3.48"/>
    </reaction>
</comment>
<gene>
    <name evidence="4" type="ORF">NBG4_50050</name>
</gene>
<evidence type="ECO:0000256" key="1">
    <source>
        <dbReference type="ARBA" id="ARBA00013064"/>
    </source>
</evidence>
<dbReference type="AlphaFoldDB" id="A0A2U3QIW2"/>
<dbReference type="InterPro" id="IPR050438">
    <property type="entry name" value="LMW_PTPase"/>
</dbReference>
<evidence type="ECO:0000256" key="2">
    <source>
        <dbReference type="ARBA" id="ARBA00051722"/>
    </source>
</evidence>
<sequence>MAEGILRALLKEMHGVNVSSAGTHALTGNPATEYAVIAAAENGIDISGHRARMIGEEIIRASGIILCMEPYHIEHILEIDITADLKTLNLAEFSSPANIRKKISDPYGCSLREYRECFKDIDFCIRNFLASEYYLESRQ</sequence>
<feature type="domain" description="Phosphotyrosine protein phosphatase I" evidence="3">
    <location>
        <begin position="1"/>
        <end position="131"/>
    </location>
</feature>
<dbReference type="PANTHER" id="PTHR11717:SF31">
    <property type="entry name" value="LOW MOLECULAR WEIGHT PROTEIN-TYROSINE-PHOSPHATASE ETP-RELATED"/>
    <property type="match status" value="1"/>
</dbReference>
<dbReference type="Pfam" id="PF01451">
    <property type="entry name" value="LMWPc"/>
    <property type="match status" value="1"/>
</dbReference>
<keyword evidence="5" id="KW-1185">Reference proteome</keyword>
<organism evidence="4 5">
    <name type="scientific">Candidatus Sulfobium mesophilum</name>
    <dbReference type="NCBI Taxonomy" id="2016548"/>
    <lineage>
        <taxon>Bacteria</taxon>
        <taxon>Pseudomonadati</taxon>
        <taxon>Nitrospirota</taxon>
        <taxon>Nitrospiria</taxon>
        <taxon>Nitrospirales</taxon>
        <taxon>Nitrospiraceae</taxon>
        <taxon>Candidatus Sulfobium</taxon>
    </lineage>
</organism>
<protein>
    <recommendedName>
        <fullName evidence="1">protein-tyrosine-phosphatase</fullName>
        <ecNumber evidence="1">3.1.3.48</ecNumber>
    </recommendedName>
</protein>
<dbReference type="Gene3D" id="3.40.50.2300">
    <property type="match status" value="1"/>
</dbReference>
<dbReference type="EC" id="3.1.3.48" evidence="1"/>
<dbReference type="SMART" id="SM00226">
    <property type="entry name" value="LMWPc"/>
    <property type="match status" value="1"/>
</dbReference>
<dbReference type="Proteomes" id="UP000245125">
    <property type="component" value="Unassembled WGS sequence"/>
</dbReference>
<name>A0A2U3QIW2_9BACT</name>
<dbReference type="InterPro" id="IPR036196">
    <property type="entry name" value="Ptyr_pPase_sf"/>
</dbReference>
<dbReference type="SUPFAM" id="SSF52788">
    <property type="entry name" value="Phosphotyrosine protein phosphatases I"/>
    <property type="match status" value="1"/>
</dbReference>